<dbReference type="GO" id="GO:0003735">
    <property type="term" value="F:structural constituent of ribosome"/>
    <property type="evidence" value="ECO:0007669"/>
    <property type="project" value="InterPro"/>
</dbReference>
<evidence type="ECO:0000313" key="4">
    <source>
        <dbReference type="EMBL" id="GAI59629.1"/>
    </source>
</evidence>
<dbReference type="CDD" id="cd00353">
    <property type="entry name" value="Ribosomal_S15p_S13e"/>
    <property type="match status" value="1"/>
</dbReference>
<dbReference type="EMBL" id="BARW01001407">
    <property type="protein sequence ID" value="GAI59629.1"/>
    <property type="molecule type" value="Genomic_DNA"/>
</dbReference>
<comment type="caution">
    <text evidence="4">The sequence shown here is derived from an EMBL/GenBank/DDBJ whole genome shotgun (WGS) entry which is preliminary data.</text>
</comment>
<dbReference type="HAMAP" id="MF_01343_B">
    <property type="entry name" value="Ribosomal_uS15_B"/>
    <property type="match status" value="1"/>
</dbReference>
<dbReference type="NCBIfam" id="TIGR00952">
    <property type="entry name" value="S15_bact"/>
    <property type="match status" value="1"/>
</dbReference>
<evidence type="ECO:0008006" key="5">
    <source>
        <dbReference type="Google" id="ProtNLM"/>
    </source>
</evidence>
<sequence>MTLVKEDKKKVIEKFKTHENDTGSSEVQIAILTQKINRLNEHLKANKKDHHSRRGLVIMVGKRKRLLGYLKNNDMGKYKKIIKELGLRK</sequence>
<gene>
    <name evidence="3" type="ORF">S03H2_43612</name>
    <name evidence="4" type="ORF">S12H4_04527</name>
</gene>
<proteinExistence type="inferred from homology"/>
<dbReference type="InterPro" id="IPR009068">
    <property type="entry name" value="uS15_NS1_RNA-bd_sf"/>
</dbReference>
<dbReference type="GO" id="GO:0022627">
    <property type="term" value="C:cytosolic small ribosomal subunit"/>
    <property type="evidence" value="ECO:0007669"/>
    <property type="project" value="TreeGrafter"/>
</dbReference>
<dbReference type="Gene3D" id="1.10.287.10">
    <property type="entry name" value="S15/NS1, RNA-binding"/>
    <property type="match status" value="1"/>
</dbReference>
<protein>
    <recommendedName>
        <fullName evidence="5">30S ribosomal protein S15</fullName>
    </recommendedName>
</protein>
<dbReference type="FunFam" id="1.10.287.10:FF:000002">
    <property type="entry name" value="30S ribosomal protein S15"/>
    <property type="match status" value="1"/>
</dbReference>
<evidence type="ECO:0000256" key="2">
    <source>
        <dbReference type="ARBA" id="ARBA00023274"/>
    </source>
</evidence>
<reference evidence="4" key="1">
    <citation type="journal article" date="2014" name="Front. Microbiol.">
        <title>High frequency of phylogenetically diverse reductive dehalogenase-homologous genes in deep subseafloor sedimentary metagenomes.</title>
        <authorList>
            <person name="Kawai M."/>
            <person name="Futagami T."/>
            <person name="Toyoda A."/>
            <person name="Takaki Y."/>
            <person name="Nishi S."/>
            <person name="Hori S."/>
            <person name="Arai W."/>
            <person name="Tsubouchi T."/>
            <person name="Morono Y."/>
            <person name="Uchiyama I."/>
            <person name="Ito T."/>
            <person name="Fujiyama A."/>
            <person name="Inagaki F."/>
            <person name="Takami H."/>
        </authorList>
    </citation>
    <scope>NUCLEOTIDE SEQUENCE</scope>
    <source>
        <strain evidence="4">Expedition CK06-06</strain>
    </source>
</reference>
<organism evidence="4">
    <name type="scientific">marine sediment metagenome</name>
    <dbReference type="NCBI Taxonomy" id="412755"/>
    <lineage>
        <taxon>unclassified sequences</taxon>
        <taxon>metagenomes</taxon>
        <taxon>ecological metagenomes</taxon>
    </lineage>
</organism>
<dbReference type="EMBL" id="BARU01027223">
    <property type="protein sequence ID" value="GAH71806.1"/>
    <property type="molecule type" value="Genomic_DNA"/>
</dbReference>
<evidence type="ECO:0000256" key="1">
    <source>
        <dbReference type="ARBA" id="ARBA00022980"/>
    </source>
</evidence>
<keyword evidence="1" id="KW-0689">Ribosomal protein</keyword>
<keyword evidence="2" id="KW-0687">Ribonucleoprotein</keyword>
<dbReference type="Gene3D" id="6.10.250.3130">
    <property type="match status" value="1"/>
</dbReference>
<dbReference type="PANTHER" id="PTHR23321:SF26">
    <property type="entry name" value="SMALL RIBOSOMAL SUBUNIT PROTEIN US15M"/>
    <property type="match status" value="1"/>
</dbReference>
<dbReference type="GO" id="GO:0006412">
    <property type="term" value="P:translation"/>
    <property type="evidence" value="ECO:0007669"/>
    <property type="project" value="InterPro"/>
</dbReference>
<dbReference type="InterPro" id="IPR000589">
    <property type="entry name" value="Ribosomal_uS15"/>
</dbReference>
<name>X1RVW8_9ZZZZ</name>
<dbReference type="AlphaFoldDB" id="X1RVW8"/>
<dbReference type="PANTHER" id="PTHR23321">
    <property type="entry name" value="RIBOSOMAL PROTEIN S15, BACTERIAL AND ORGANELLAR"/>
    <property type="match status" value="1"/>
</dbReference>
<evidence type="ECO:0000313" key="3">
    <source>
        <dbReference type="EMBL" id="GAH71806.1"/>
    </source>
</evidence>
<dbReference type="Pfam" id="PF00312">
    <property type="entry name" value="Ribosomal_S15"/>
    <property type="match status" value="1"/>
</dbReference>
<dbReference type="PROSITE" id="PS00362">
    <property type="entry name" value="RIBOSOMAL_S15"/>
    <property type="match status" value="1"/>
</dbReference>
<dbReference type="SUPFAM" id="SSF47060">
    <property type="entry name" value="S15/NS1 RNA-binding domain"/>
    <property type="match status" value="1"/>
</dbReference>
<dbReference type="SMART" id="SM01387">
    <property type="entry name" value="Ribosomal_S15"/>
    <property type="match status" value="1"/>
</dbReference>
<dbReference type="InterPro" id="IPR005290">
    <property type="entry name" value="Ribosomal_uS15_bac-type"/>
</dbReference>
<accession>X1RVW8</accession>